<dbReference type="RefSeq" id="XP_031377479.1">
    <property type="nucleotide sequence ID" value="XM_031521619.1"/>
</dbReference>
<evidence type="ECO:0000256" key="1">
    <source>
        <dbReference type="SAM" id="MobiDB-lite"/>
    </source>
</evidence>
<feature type="region of interest" description="Disordered" evidence="1">
    <location>
        <begin position="1"/>
        <end position="22"/>
    </location>
</feature>
<dbReference type="PANTHER" id="PTHR31973:SF199">
    <property type="entry name" value="SWIM-TYPE DOMAIN-CONTAINING PROTEIN"/>
    <property type="match status" value="1"/>
</dbReference>
<name>A0A6P8C4M0_PUNGR</name>
<reference evidence="2" key="1">
    <citation type="journal article" date="2020" name="Plant Biotechnol. J.">
        <title>The pomegranate (Punica granatum L.) draft genome dissects genetic divergence between soft- and hard-seeded cultivars.</title>
        <authorList>
            <person name="Luo X."/>
            <person name="Li H."/>
            <person name="Wu Z."/>
            <person name="Yao W."/>
            <person name="Zhao P."/>
            <person name="Cao D."/>
            <person name="Yu H."/>
            <person name="Li K."/>
            <person name="Poudel K."/>
            <person name="Zhao D."/>
            <person name="Zhang F."/>
            <person name="Xia X."/>
            <person name="Chen L."/>
            <person name="Wang Q."/>
            <person name="Jing D."/>
            <person name="Cao S."/>
        </authorList>
    </citation>
    <scope>NUCLEOTIDE SEQUENCE [LARGE SCALE GENOMIC DNA]</scope>
    <source>
        <strain evidence="2">cv. Tunisia</strain>
    </source>
</reference>
<proteinExistence type="predicted"/>
<dbReference type="PANTHER" id="PTHR31973">
    <property type="entry name" value="POLYPROTEIN, PUTATIVE-RELATED"/>
    <property type="match status" value="1"/>
</dbReference>
<dbReference type="Proteomes" id="UP000515151">
    <property type="component" value="Chromosome 1"/>
</dbReference>
<dbReference type="OrthoDB" id="1918246at2759"/>
<sequence length="220" mass="25292">MGSIRGDNDDEGRDEIKPPQFNKGAPFGHVNLQLYMLFPTLKMFKQAVKDYTVVLGRPMKLVKTDKGRCMYICEQGCDWNIFCSWAKVHGSYQIKTFNPSHTCSKKLKNHQATSKWVADKLVEFMRQVPDMIVADAFKYMVSTFQVRLADMKIYRAMRIAREVVEGFENDQYARLRDYCLDGCFLKGYYEGILLAAVSLNGNHSFYVIAYAIVGQKTKDT</sequence>
<organism evidence="2 3">
    <name type="scientific">Punica granatum</name>
    <name type="common">Pomegranate</name>
    <dbReference type="NCBI Taxonomy" id="22663"/>
    <lineage>
        <taxon>Eukaryota</taxon>
        <taxon>Viridiplantae</taxon>
        <taxon>Streptophyta</taxon>
        <taxon>Embryophyta</taxon>
        <taxon>Tracheophyta</taxon>
        <taxon>Spermatophyta</taxon>
        <taxon>Magnoliopsida</taxon>
        <taxon>eudicotyledons</taxon>
        <taxon>Gunneridae</taxon>
        <taxon>Pentapetalae</taxon>
        <taxon>rosids</taxon>
        <taxon>malvids</taxon>
        <taxon>Myrtales</taxon>
        <taxon>Lythraceae</taxon>
        <taxon>Punica</taxon>
    </lineage>
</organism>
<dbReference type="AlphaFoldDB" id="A0A6P8C4M0"/>
<keyword evidence="2" id="KW-1185">Reference proteome</keyword>
<reference evidence="3" key="2">
    <citation type="submission" date="2025-08" db="UniProtKB">
        <authorList>
            <consortium name="RefSeq"/>
        </authorList>
    </citation>
    <scope>IDENTIFICATION</scope>
    <source>
        <tissue evidence="3">Leaf</tissue>
    </source>
</reference>
<accession>A0A6P8C4M0</accession>
<dbReference type="GeneID" id="116192914"/>
<evidence type="ECO:0000313" key="2">
    <source>
        <dbReference type="Proteomes" id="UP000515151"/>
    </source>
</evidence>
<gene>
    <name evidence="3" type="primary">LOC116192914</name>
</gene>
<evidence type="ECO:0000313" key="3">
    <source>
        <dbReference type="RefSeq" id="XP_031377479.1"/>
    </source>
</evidence>
<protein>
    <submittedName>
        <fullName evidence="3">Uncharacterized protein LOC116192914</fullName>
    </submittedName>
</protein>